<proteinExistence type="predicted"/>
<accession>A0A6J4QZG4</accession>
<keyword evidence="1" id="KW-0472">Membrane</keyword>
<protein>
    <recommendedName>
        <fullName evidence="3">Zincin peptidase</fullName>
    </recommendedName>
</protein>
<reference evidence="2" key="1">
    <citation type="submission" date="2020-02" db="EMBL/GenBank/DDBJ databases">
        <authorList>
            <person name="Meier V. D."/>
        </authorList>
    </citation>
    <scope>NUCLEOTIDE SEQUENCE</scope>
    <source>
        <strain evidence="2">AVDCRST_MAG14</strain>
    </source>
</reference>
<evidence type="ECO:0008006" key="3">
    <source>
        <dbReference type="Google" id="ProtNLM"/>
    </source>
</evidence>
<sequence>MATAKGALVKRDAALYLGERRDLSISMAKANLYSFAILPLVALLTAVFVYLWGYDALSDGSTFERPVVGTVVVYVIGSLVVALGVMAHEAIHGLSWAYFGGKPMSTIKFGFQVKTFTPYAHCKEPIEARAYRIGAAMPGFVLGMLPSLLGIATGNGWIMLFGLFFTFAAGGDLLILWLIRKVGAKALVEDHPTNAGCYVYEPRGEQG</sequence>
<feature type="transmembrane region" description="Helical" evidence="1">
    <location>
        <begin position="30"/>
        <end position="52"/>
    </location>
</feature>
<feature type="transmembrane region" description="Helical" evidence="1">
    <location>
        <begin position="133"/>
        <end position="151"/>
    </location>
</feature>
<organism evidence="2">
    <name type="scientific">uncultured Rubrobacteraceae bacterium</name>
    <dbReference type="NCBI Taxonomy" id="349277"/>
    <lineage>
        <taxon>Bacteria</taxon>
        <taxon>Bacillati</taxon>
        <taxon>Actinomycetota</taxon>
        <taxon>Rubrobacteria</taxon>
        <taxon>Rubrobacterales</taxon>
        <taxon>Rubrobacteraceae</taxon>
        <taxon>environmental samples</taxon>
    </lineage>
</organism>
<dbReference type="AlphaFoldDB" id="A0A6J4QZG4"/>
<dbReference type="EMBL" id="CADCVG010000090">
    <property type="protein sequence ID" value="CAA9459686.1"/>
    <property type="molecule type" value="Genomic_DNA"/>
</dbReference>
<evidence type="ECO:0000256" key="1">
    <source>
        <dbReference type="SAM" id="Phobius"/>
    </source>
</evidence>
<evidence type="ECO:0000313" key="2">
    <source>
        <dbReference type="EMBL" id="CAA9459686.1"/>
    </source>
</evidence>
<name>A0A6J4QZG4_9ACTN</name>
<feature type="transmembrane region" description="Helical" evidence="1">
    <location>
        <begin position="157"/>
        <end position="179"/>
    </location>
</feature>
<keyword evidence="1" id="KW-1133">Transmembrane helix</keyword>
<feature type="transmembrane region" description="Helical" evidence="1">
    <location>
        <begin position="72"/>
        <end position="99"/>
    </location>
</feature>
<keyword evidence="1" id="KW-0812">Transmembrane</keyword>
<gene>
    <name evidence="2" type="ORF">AVDCRST_MAG14-2216</name>
</gene>
<dbReference type="InterPro" id="IPR021683">
    <property type="entry name" value="DUF3267"/>
</dbReference>
<dbReference type="Pfam" id="PF11667">
    <property type="entry name" value="DUF3267"/>
    <property type="match status" value="1"/>
</dbReference>